<protein>
    <recommendedName>
        <fullName evidence="5">DUF4089 domain-containing protein</fullName>
    </recommendedName>
</protein>
<dbReference type="AlphaFoldDB" id="A0A6N3T4C0"/>
<evidence type="ECO:0000313" key="2">
    <source>
        <dbReference type="EMBL" id="GEN02828.1"/>
    </source>
</evidence>
<dbReference type="Proteomes" id="UP000032673">
    <property type="component" value="Unassembled WGS sequence"/>
</dbReference>
<reference evidence="1 3" key="1">
    <citation type="submission" date="2012-11" db="EMBL/GenBank/DDBJ databases">
        <title>Whole genome sequence of Acetobacter indonesiensis 5H-1.</title>
        <authorList>
            <person name="Azuma Y."/>
            <person name="Higashiura N."/>
            <person name="Hirakawa H."/>
            <person name="Matsushita K."/>
        </authorList>
    </citation>
    <scope>NUCLEOTIDE SEQUENCE [LARGE SCALE GENOMIC DNA]</scope>
    <source>
        <strain evidence="1 3">5H-1</strain>
    </source>
</reference>
<organism evidence="2 4">
    <name type="scientific">Acetobacter indonesiensis</name>
    <dbReference type="NCBI Taxonomy" id="104101"/>
    <lineage>
        <taxon>Bacteria</taxon>
        <taxon>Pseudomonadati</taxon>
        <taxon>Pseudomonadota</taxon>
        <taxon>Alphaproteobacteria</taxon>
        <taxon>Acetobacterales</taxon>
        <taxon>Acetobacteraceae</taxon>
        <taxon>Acetobacter</taxon>
    </lineage>
</organism>
<comment type="caution">
    <text evidence="2">The sequence shown here is derived from an EMBL/GenBank/DDBJ whole genome shotgun (WGS) entry which is preliminary data.</text>
</comment>
<gene>
    <name evidence="1" type="ORF">Abin_047_266</name>
    <name evidence="2" type="ORF">AIN02nite_08530</name>
</gene>
<evidence type="ECO:0008006" key="5">
    <source>
        <dbReference type="Google" id="ProtNLM"/>
    </source>
</evidence>
<evidence type="ECO:0000313" key="3">
    <source>
        <dbReference type="Proteomes" id="UP000032673"/>
    </source>
</evidence>
<name>A0A6N3T4C0_9PROT</name>
<accession>A0A6N3T4C0</accession>
<keyword evidence="3" id="KW-1185">Reference proteome</keyword>
<dbReference type="EMBL" id="BJXQ01000003">
    <property type="protein sequence ID" value="GEN02828.1"/>
    <property type="molecule type" value="Genomic_DNA"/>
</dbReference>
<reference evidence="2 4" key="2">
    <citation type="submission" date="2019-07" db="EMBL/GenBank/DDBJ databases">
        <title>Whole genome shotgun sequence of Acetobacter indonesiensis NBRC 16471.</title>
        <authorList>
            <person name="Hosoyama A."/>
            <person name="Uohara A."/>
            <person name="Ohji S."/>
            <person name="Ichikawa N."/>
        </authorList>
    </citation>
    <scope>NUCLEOTIDE SEQUENCE [LARGE SCALE GENOMIC DNA]</scope>
    <source>
        <strain evidence="2 4">NBRC 16471</strain>
    </source>
</reference>
<evidence type="ECO:0000313" key="1">
    <source>
        <dbReference type="EMBL" id="GAN64012.1"/>
    </source>
</evidence>
<proteinExistence type="predicted"/>
<dbReference type="RefSeq" id="WP_084593605.1">
    <property type="nucleotide sequence ID" value="NZ_BAMW01000045.1"/>
</dbReference>
<evidence type="ECO:0000313" key="4">
    <source>
        <dbReference type="Proteomes" id="UP000321104"/>
    </source>
</evidence>
<dbReference type="EMBL" id="BAMW01000045">
    <property type="protein sequence ID" value="GAN64012.1"/>
    <property type="molecule type" value="Genomic_DNA"/>
</dbReference>
<dbReference type="Proteomes" id="UP000321104">
    <property type="component" value="Unassembled WGS sequence"/>
</dbReference>
<sequence>MPENEMTVKDVMVIARQIGLSIPEQSVAGVLSNSQLLRGYCDLICSMDLRDDCLPAYEYRP</sequence>